<evidence type="ECO:0000313" key="1">
    <source>
        <dbReference type="EMBL" id="KAI4370366.1"/>
    </source>
</evidence>
<accession>A0ACB9QTW7</accession>
<sequence length="342" mass="35718">MDPVTAHGLHLPPNLHGFQIYPNHLHHLPLHLVDPRLHQHSQPQSHPPLDSDNDDDQLSNNSGGGLALGAVSLDRDDAFSTPTAELAPHSSTGKKKTRTSSSSSTPRRPRGRPMGSKNKPKPPIIVTQDSPDGLHCHLIEVADGCDVIDGISAFARGRQRGVCVLSGRGTVANVSLKQPAAAELGGGVVHLQGRFEILSLSGSFLPPPAPPGMSGLTIYLSGSQAQVVGGSVAGPLVASGGPVLVMATSFSNAAYEKLPLEEERDPEGSAQGPGPNVTGSGEQRNPSQNQQQQGLVPPTSVDGNNTSTSSSLMYMGFPTNIHLNQSNLQAEAGWGSSTRPTF</sequence>
<dbReference type="EMBL" id="CM042884">
    <property type="protein sequence ID" value="KAI4370366.1"/>
    <property type="molecule type" value="Genomic_DNA"/>
</dbReference>
<protein>
    <submittedName>
        <fullName evidence="1">Uncharacterized protein</fullName>
    </submittedName>
</protein>
<gene>
    <name evidence="1" type="ORF">MLD38_018725</name>
</gene>
<comment type="caution">
    <text evidence="1">The sequence shown here is derived from an EMBL/GenBank/DDBJ whole genome shotgun (WGS) entry which is preliminary data.</text>
</comment>
<name>A0ACB9QTW7_9MYRT</name>
<organism evidence="1 2">
    <name type="scientific">Melastoma candidum</name>
    <dbReference type="NCBI Taxonomy" id="119954"/>
    <lineage>
        <taxon>Eukaryota</taxon>
        <taxon>Viridiplantae</taxon>
        <taxon>Streptophyta</taxon>
        <taxon>Embryophyta</taxon>
        <taxon>Tracheophyta</taxon>
        <taxon>Spermatophyta</taxon>
        <taxon>Magnoliopsida</taxon>
        <taxon>eudicotyledons</taxon>
        <taxon>Gunneridae</taxon>
        <taxon>Pentapetalae</taxon>
        <taxon>rosids</taxon>
        <taxon>malvids</taxon>
        <taxon>Myrtales</taxon>
        <taxon>Melastomataceae</taxon>
        <taxon>Melastomatoideae</taxon>
        <taxon>Melastomateae</taxon>
        <taxon>Melastoma</taxon>
    </lineage>
</organism>
<reference evidence="2" key="1">
    <citation type="journal article" date="2023" name="Front. Plant Sci.">
        <title>Chromosomal-level genome assembly of Melastoma candidum provides insights into trichome evolution.</title>
        <authorList>
            <person name="Zhong Y."/>
            <person name="Wu W."/>
            <person name="Sun C."/>
            <person name="Zou P."/>
            <person name="Liu Y."/>
            <person name="Dai S."/>
            <person name="Zhou R."/>
        </authorList>
    </citation>
    <scope>NUCLEOTIDE SEQUENCE [LARGE SCALE GENOMIC DNA]</scope>
</reference>
<dbReference type="Proteomes" id="UP001057402">
    <property type="component" value="Chromosome 5"/>
</dbReference>
<keyword evidence="2" id="KW-1185">Reference proteome</keyword>
<proteinExistence type="predicted"/>
<evidence type="ECO:0000313" key="2">
    <source>
        <dbReference type="Proteomes" id="UP001057402"/>
    </source>
</evidence>